<keyword evidence="3" id="KW-0808">Transferase</keyword>
<feature type="transmembrane region" description="Helical" evidence="8">
    <location>
        <begin position="417"/>
        <end position="442"/>
    </location>
</feature>
<dbReference type="Pfam" id="PF13641">
    <property type="entry name" value="Glyco_tranf_2_3"/>
    <property type="match status" value="1"/>
</dbReference>
<evidence type="ECO:0000256" key="2">
    <source>
        <dbReference type="ARBA" id="ARBA00022676"/>
    </source>
</evidence>
<comment type="caution">
    <text evidence="9">The sequence shown here is derived from an EMBL/GenBank/DDBJ whole genome shotgun (WGS) entry which is preliminary data.</text>
</comment>
<evidence type="ECO:0000313" key="10">
    <source>
        <dbReference type="Proteomes" id="UP001285441"/>
    </source>
</evidence>
<evidence type="ECO:0000256" key="7">
    <source>
        <dbReference type="ARBA" id="ARBA00023180"/>
    </source>
</evidence>
<feature type="non-terminal residue" evidence="9">
    <location>
        <position position="471"/>
    </location>
</feature>
<reference evidence="9" key="2">
    <citation type="submission" date="2023-06" db="EMBL/GenBank/DDBJ databases">
        <authorList>
            <consortium name="Lawrence Berkeley National Laboratory"/>
            <person name="Haridas S."/>
            <person name="Hensen N."/>
            <person name="Bonometti L."/>
            <person name="Westerberg I."/>
            <person name="Brannstrom I.O."/>
            <person name="Guillou S."/>
            <person name="Cros-Aarteil S."/>
            <person name="Calhoun S."/>
            <person name="Kuo A."/>
            <person name="Mondo S."/>
            <person name="Pangilinan J."/>
            <person name="Riley R."/>
            <person name="LaButti K."/>
            <person name="Andreopoulos B."/>
            <person name="Lipzen A."/>
            <person name="Chen C."/>
            <person name="Yanf M."/>
            <person name="Daum C."/>
            <person name="Ng V."/>
            <person name="Clum A."/>
            <person name="Steindorff A."/>
            <person name="Ohm R."/>
            <person name="Martin F."/>
            <person name="Silar P."/>
            <person name="Natvig D."/>
            <person name="Lalanne C."/>
            <person name="Gautier V."/>
            <person name="Ament-velasquez S.L."/>
            <person name="Kruys A."/>
            <person name="Hutchinson M.I."/>
            <person name="Powell A.J."/>
            <person name="Barry K."/>
            <person name="Miller A.N."/>
            <person name="Grigoriev I.V."/>
            <person name="Debuchy R."/>
            <person name="Gladieux P."/>
            <person name="Thoren M.H."/>
            <person name="Johannesson H."/>
        </authorList>
    </citation>
    <scope>NUCLEOTIDE SEQUENCE</scope>
    <source>
        <strain evidence="9">CBS 232.78</strain>
    </source>
</reference>
<dbReference type="GO" id="GO:0016020">
    <property type="term" value="C:membrane"/>
    <property type="evidence" value="ECO:0007669"/>
    <property type="project" value="UniProtKB-SubCell"/>
</dbReference>
<accession>A0AAE0U6H2</accession>
<dbReference type="GO" id="GO:0016757">
    <property type="term" value="F:glycosyltransferase activity"/>
    <property type="evidence" value="ECO:0007669"/>
    <property type="project" value="UniProtKB-KW"/>
</dbReference>
<feature type="transmembrane region" description="Helical" evidence="8">
    <location>
        <begin position="352"/>
        <end position="377"/>
    </location>
</feature>
<dbReference type="AlphaFoldDB" id="A0AAE0U6H2"/>
<dbReference type="SUPFAM" id="SSF53448">
    <property type="entry name" value="Nucleotide-diphospho-sugar transferases"/>
    <property type="match status" value="1"/>
</dbReference>
<evidence type="ECO:0000256" key="8">
    <source>
        <dbReference type="SAM" id="Phobius"/>
    </source>
</evidence>
<keyword evidence="5 8" id="KW-1133">Transmembrane helix</keyword>
<feature type="transmembrane region" description="Helical" evidence="8">
    <location>
        <begin position="43"/>
        <end position="65"/>
    </location>
</feature>
<keyword evidence="10" id="KW-1185">Reference proteome</keyword>
<keyword evidence="2" id="KW-0328">Glycosyltransferase</keyword>
<evidence type="ECO:0000313" key="9">
    <source>
        <dbReference type="EMBL" id="KAK3392692.1"/>
    </source>
</evidence>
<evidence type="ECO:0000256" key="1">
    <source>
        <dbReference type="ARBA" id="ARBA00004370"/>
    </source>
</evidence>
<dbReference type="InterPro" id="IPR052427">
    <property type="entry name" value="Glycosyltrans_GT2/GT47"/>
</dbReference>
<evidence type="ECO:0000256" key="3">
    <source>
        <dbReference type="ARBA" id="ARBA00022679"/>
    </source>
</evidence>
<organism evidence="9 10">
    <name type="scientific">Podospora didyma</name>
    <dbReference type="NCBI Taxonomy" id="330526"/>
    <lineage>
        <taxon>Eukaryota</taxon>
        <taxon>Fungi</taxon>
        <taxon>Dikarya</taxon>
        <taxon>Ascomycota</taxon>
        <taxon>Pezizomycotina</taxon>
        <taxon>Sordariomycetes</taxon>
        <taxon>Sordariomycetidae</taxon>
        <taxon>Sordariales</taxon>
        <taxon>Podosporaceae</taxon>
        <taxon>Podospora</taxon>
    </lineage>
</organism>
<protein>
    <submittedName>
        <fullName evidence="9">Glycosyltransferase like family 2-domain-containing protein</fullName>
    </submittedName>
</protein>
<keyword evidence="6 8" id="KW-0472">Membrane</keyword>
<dbReference type="PANTHER" id="PTHR47844">
    <property type="entry name" value="SYNTHASE CPS1, PUTATIVE (AFU_ORTHOLOGUE AFUA_7G02500)-RELATED"/>
    <property type="match status" value="1"/>
</dbReference>
<comment type="subcellular location">
    <subcellularLocation>
        <location evidence="1">Membrane</location>
    </subcellularLocation>
</comment>
<dbReference type="Gene3D" id="3.90.550.10">
    <property type="entry name" value="Spore Coat Polysaccharide Biosynthesis Protein SpsA, Chain A"/>
    <property type="match status" value="1"/>
</dbReference>
<reference evidence="9" key="1">
    <citation type="journal article" date="2023" name="Mol. Phylogenet. Evol.">
        <title>Genome-scale phylogeny and comparative genomics of the fungal order Sordariales.</title>
        <authorList>
            <person name="Hensen N."/>
            <person name="Bonometti L."/>
            <person name="Westerberg I."/>
            <person name="Brannstrom I.O."/>
            <person name="Guillou S."/>
            <person name="Cros-Aarteil S."/>
            <person name="Calhoun S."/>
            <person name="Haridas S."/>
            <person name="Kuo A."/>
            <person name="Mondo S."/>
            <person name="Pangilinan J."/>
            <person name="Riley R."/>
            <person name="LaButti K."/>
            <person name="Andreopoulos B."/>
            <person name="Lipzen A."/>
            <person name="Chen C."/>
            <person name="Yan M."/>
            <person name="Daum C."/>
            <person name="Ng V."/>
            <person name="Clum A."/>
            <person name="Steindorff A."/>
            <person name="Ohm R.A."/>
            <person name="Martin F."/>
            <person name="Silar P."/>
            <person name="Natvig D.O."/>
            <person name="Lalanne C."/>
            <person name="Gautier V."/>
            <person name="Ament-Velasquez S.L."/>
            <person name="Kruys A."/>
            <person name="Hutchinson M.I."/>
            <person name="Powell A.J."/>
            <person name="Barry K."/>
            <person name="Miller A.N."/>
            <person name="Grigoriev I.V."/>
            <person name="Debuchy R."/>
            <person name="Gladieux P."/>
            <person name="Hiltunen Thoren M."/>
            <person name="Johannesson H."/>
        </authorList>
    </citation>
    <scope>NUCLEOTIDE SEQUENCE</scope>
    <source>
        <strain evidence="9">CBS 232.78</strain>
    </source>
</reference>
<keyword evidence="4 8" id="KW-0812">Transmembrane</keyword>
<gene>
    <name evidence="9" type="ORF">B0H63DRAFT_388284</name>
</gene>
<keyword evidence="7" id="KW-0325">Glycoprotein</keyword>
<feature type="transmembrane region" description="Helical" evidence="8">
    <location>
        <begin position="389"/>
        <end position="410"/>
    </location>
</feature>
<dbReference type="PANTHER" id="PTHR47844:SF1">
    <property type="entry name" value="EXOSTOSIN-LIKE 2"/>
    <property type="match status" value="1"/>
</dbReference>
<sequence length="471" mass="54558">MVGTYVFSGRPRVVANLIGAAMVCVALHQVLKAISGKDWSIYWFLILFTWRYLRLAAHLISFWCYKPARLKRGAQPTYTPNRDVTVILPTIDPRGEDFQECLRTCAENSPAAIIIVTAGDELRAQTVEAVEPYIAQFPQTRFQIERTFIASKRAQVALVVPFVTTRITVMLDDHVFWGPSVLQSVLLPFENPKVGMIGTNKKARRLPNLNPWRRLWNVFGALYLERHNFEIRASNAIDGGVFVVSARTCAMRTEILQHPEYLPRYQREMFFFEKFGPLNPDDDNYNTRFVVRHGWQVKIQYTPESEVETTVGVANPVHKKFLSQCQRWARTTWRSNSCSLFTDRSIWEYQPWCVYAVFLTSFTNFALFIDAGLAYLLMRTPWYTAYPKLSLVCLAGWILLAKLVKVWAYFTRYLQDIWLFPFHLLFGYFHSFLKLWALLTFWDCAWSGRNLSGINVDNGPDDDDNNGNDQD</sequence>
<proteinExistence type="predicted"/>
<dbReference type="InterPro" id="IPR029044">
    <property type="entry name" value="Nucleotide-diphossugar_trans"/>
</dbReference>
<feature type="transmembrane region" description="Helical" evidence="8">
    <location>
        <begin position="12"/>
        <end position="31"/>
    </location>
</feature>
<evidence type="ECO:0000256" key="4">
    <source>
        <dbReference type="ARBA" id="ARBA00022692"/>
    </source>
</evidence>
<dbReference type="Proteomes" id="UP001285441">
    <property type="component" value="Unassembled WGS sequence"/>
</dbReference>
<evidence type="ECO:0000256" key="6">
    <source>
        <dbReference type="ARBA" id="ARBA00023136"/>
    </source>
</evidence>
<name>A0AAE0U6H2_9PEZI</name>
<evidence type="ECO:0000256" key="5">
    <source>
        <dbReference type="ARBA" id="ARBA00022989"/>
    </source>
</evidence>
<dbReference type="EMBL" id="JAULSW010000001">
    <property type="protein sequence ID" value="KAK3392692.1"/>
    <property type="molecule type" value="Genomic_DNA"/>
</dbReference>